<dbReference type="PANTHER" id="PTHR47933:SF45">
    <property type="entry name" value="PENTACOTRIPEPTIDE-REPEAT REGION OF PRORP DOMAIN-CONTAINING PROTEIN"/>
    <property type="match status" value="1"/>
</dbReference>
<evidence type="ECO:0000256" key="2">
    <source>
        <dbReference type="PROSITE-ProRule" id="PRU00708"/>
    </source>
</evidence>
<dbReference type="SUPFAM" id="SSF81901">
    <property type="entry name" value="HCP-like"/>
    <property type="match status" value="1"/>
</dbReference>
<dbReference type="Pfam" id="PF13456">
    <property type="entry name" value="RVT_3"/>
    <property type="match status" value="1"/>
</dbReference>
<feature type="repeat" description="PPR" evidence="2">
    <location>
        <begin position="533"/>
        <end position="563"/>
    </location>
</feature>
<dbReference type="Pfam" id="PF01535">
    <property type="entry name" value="PPR"/>
    <property type="match status" value="1"/>
</dbReference>
<dbReference type="EMBL" id="JACGCM010000252">
    <property type="protein sequence ID" value="KAF6174656.1"/>
    <property type="molecule type" value="Genomic_DNA"/>
</dbReference>
<comment type="caution">
    <text evidence="5">The sequence shown here is derived from an EMBL/GenBank/DDBJ whole genome shotgun (WGS) entry which is preliminary data.</text>
</comment>
<organism evidence="5 6">
    <name type="scientific">Kingdonia uniflora</name>
    <dbReference type="NCBI Taxonomy" id="39325"/>
    <lineage>
        <taxon>Eukaryota</taxon>
        <taxon>Viridiplantae</taxon>
        <taxon>Streptophyta</taxon>
        <taxon>Embryophyta</taxon>
        <taxon>Tracheophyta</taxon>
        <taxon>Spermatophyta</taxon>
        <taxon>Magnoliopsida</taxon>
        <taxon>Ranunculales</taxon>
        <taxon>Circaeasteraceae</taxon>
        <taxon>Kingdonia</taxon>
    </lineage>
</organism>
<dbReference type="InterPro" id="IPR011990">
    <property type="entry name" value="TPR-like_helical_dom_sf"/>
</dbReference>
<feature type="repeat" description="PPR" evidence="2">
    <location>
        <begin position="498"/>
        <end position="532"/>
    </location>
</feature>
<feature type="repeat" description="PPR" evidence="2">
    <location>
        <begin position="636"/>
        <end position="670"/>
    </location>
</feature>
<dbReference type="InterPro" id="IPR051240">
    <property type="entry name" value="Mito_RNA-Proc/Resp"/>
</dbReference>
<dbReference type="Pfam" id="PF13041">
    <property type="entry name" value="PPR_2"/>
    <property type="match status" value="4"/>
</dbReference>
<feature type="repeat" description="PPR" evidence="2">
    <location>
        <begin position="566"/>
        <end position="600"/>
    </location>
</feature>
<feature type="repeat" description="PPR" evidence="2">
    <location>
        <begin position="601"/>
        <end position="635"/>
    </location>
</feature>
<protein>
    <recommendedName>
        <fullName evidence="4">RNase H type-1 domain-containing protein</fullName>
    </recommendedName>
</protein>
<gene>
    <name evidence="5" type="ORF">GIB67_006308</name>
</gene>
<dbReference type="PROSITE" id="PS51375">
    <property type="entry name" value="PPR"/>
    <property type="match status" value="9"/>
</dbReference>
<dbReference type="Pfam" id="PF12854">
    <property type="entry name" value="PPR_1"/>
    <property type="match status" value="1"/>
</dbReference>
<feature type="repeat" description="PPR" evidence="2">
    <location>
        <begin position="671"/>
        <end position="705"/>
    </location>
</feature>
<feature type="repeat" description="PPR" evidence="2">
    <location>
        <begin position="460"/>
        <end position="494"/>
    </location>
</feature>
<keyword evidence="1" id="KW-0677">Repeat</keyword>
<dbReference type="Proteomes" id="UP000541444">
    <property type="component" value="Unassembled WGS sequence"/>
</dbReference>
<dbReference type="Gene3D" id="3.30.420.10">
    <property type="entry name" value="Ribonuclease H-like superfamily/Ribonuclease H"/>
    <property type="match status" value="1"/>
</dbReference>
<evidence type="ECO:0000259" key="4">
    <source>
        <dbReference type="PROSITE" id="PS50879"/>
    </source>
</evidence>
<dbReference type="InterPro" id="IPR012337">
    <property type="entry name" value="RNaseH-like_sf"/>
</dbReference>
<feature type="domain" description="RNase H type-1" evidence="4">
    <location>
        <begin position="275"/>
        <end position="403"/>
    </location>
</feature>
<keyword evidence="3" id="KW-0732">Signal</keyword>
<dbReference type="InterPro" id="IPR002885">
    <property type="entry name" value="PPR_rpt"/>
</dbReference>
<reference evidence="5 6" key="1">
    <citation type="journal article" date="2020" name="IScience">
        <title>Genome Sequencing of the Endangered Kingdonia uniflora (Circaeasteraceae, Ranunculales) Reveals Potential Mechanisms of Evolutionary Specialization.</title>
        <authorList>
            <person name="Sun Y."/>
            <person name="Deng T."/>
            <person name="Zhang A."/>
            <person name="Moore M.J."/>
            <person name="Landis J.B."/>
            <person name="Lin N."/>
            <person name="Zhang H."/>
            <person name="Zhang X."/>
            <person name="Huang J."/>
            <person name="Zhang X."/>
            <person name="Sun H."/>
            <person name="Wang H."/>
        </authorList>
    </citation>
    <scope>NUCLEOTIDE SEQUENCE [LARGE SCALE GENOMIC DNA]</scope>
    <source>
        <strain evidence="5">TB1705</strain>
        <tissue evidence="5">Leaf</tissue>
    </source>
</reference>
<feature type="chain" id="PRO_5029840752" description="RNase H type-1 domain-containing protein" evidence="3">
    <location>
        <begin position="24"/>
        <end position="737"/>
    </location>
</feature>
<feature type="repeat" description="PPR" evidence="2">
    <location>
        <begin position="386"/>
        <end position="423"/>
    </location>
</feature>
<evidence type="ECO:0000313" key="5">
    <source>
        <dbReference type="EMBL" id="KAF6174656.1"/>
    </source>
</evidence>
<dbReference type="NCBIfam" id="TIGR00756">
    <property type="entry name" value="PPR"/>
    <property type="match status" value="9"/>
</dbReference>
<dbReference type="CDD" id="cd06222">
    <property type="entry name" value="RNase_H_like"/>
    <property type="match status" value="1"/>
</dbReference>
<name>A0A7J7P5D4_9MAGN</name>
<dbReference type="InterPro" id="IPR036397">
    <property type="entry name" value="RNaseH_sf"/>
</dbReference>
<dbReference type="InterPro" id="IPR026960">
    <property type="entry name" value="RVT-Znf"/>
</dbReference>
<accession>A0A7J7P5D4</accession>
<sequence length="737" mass="83951">MFKRNGRSCSISLMFHTILVTLPRTDNCGRSIIVDMLVLELVKNGNIGVALETFERVGDYRFRLSIFSCNPLLNGLVKKGTIQALEIVYKEIIKRRIIPNLIKQRYALQTSLSIQIRYKRMGKIPQNQIQQQEWRSNSIINPLLYGQAFKRGLPYRSLILGGSLEMDNKLTSGEILGLQTSLSWNISNYPGICGSNDEMVWKLDLHGEFTTKNAFDTLRRREDTIWWWRYVWSNAIHPRLGGFAWCLLNHLLPLDDTIMKKGLQTAYLMLLLYLRIHGEPFWNEGQSRTGGYRSNIQKQHGEVLGTYNKSFGQATNYIAEITAIIEGVRRSVTQGWRRVWVVSDSAAVIKVFLKAKLPWSLKSVWNLLTPLLQNIWFSHVWRILPTVVTYNTLIDGYCKSSIPGKMYKADALLKEMVSKDVRPSLITFNILIDGYCKNENVSAAMKLFVKLKNPEDLKPSVETYNCLINGLCNNGKLDEALCLRDEMLDTSSKVIFSNVVTYNSLINGFCKKGLLEEARKLFDFIQECGLVPSVNTYSTLMDGYCKDKKMEEAIQLRNLMSLEKDNICIYNCLIGGFCRNGNMEEANKLLDEMGSKIVRADSVTYNILIGSLCKVGKLKKAVELLKVMFEMGLNLSHLAYNTLMNGYCMKGNLEAALYTRKRMEKLGRRANVATYNVLIRGLCQKGKLEEANGLLNEMLEKGLIPNRVTYEIIKDEMLERDFVPDIDGHLYRGAGGS</sequence>
<dbReference type="Gene3D" id="1.25.40.10">
    <property type="entry name" value="Tetratricopeptide repeat domain"/>
    <property type="match status" value="5"/>
</dbReference>
<keyword evidence="6" id="KW-1185">Reference proteome</keyword>
<evidence type="ECO:0000313" key="6">
    <source>
        <dbReference type="Proteomes" id="UP000541444"/>
    </source>
</evidence>
<dbReference type="AlphaFoldDB" id="A0A7J7P5D4"/>
<feature type="signal peptide" evidence="3">
    <location>
        <begin position="1"/>
        <end position="23"/>
    </location>
</feature>
<dbReference type="GO" id="GO:0003729">
    <property type="term" value="F:mRNA binding"/>
    <property type="evidence" value="ECO:0007669"/>
    <property type="project" value="TreeGrafter"/>
</dbReference>
<dbReference type="PROSITE" id="PS50879">
    <property type="entry name" value="RNASE_H_1"/>
    <property type="match status" value="1"/>
</dbReference>
<dbReference type="InterPro" id="IPR044730">
    <property type="entry name" value="RNase_H-like_dom_plant"/>
</dbReference>
<evidence type="ECO:0000256" key="3">
    <source>
        <dbReference type="SAM" id="SignalP"/>
    </source>
</evidence>
<dbReference type="PANTHER" id="PTHR47933">
    <property type="entry name" value="PENTATRICOPEPTIDE REPEAT-CONTAINING PROTEIN 1, MITOCHONDRIAL"/>
    <property type="match status" value="1"/>
</dbReference>
<dbReference type="InterPro" id="IPR002156">
    <property type="entry name" value="RNaseH_domain"/>
</dbReference>
<dbReference type="GO" id="GO:0004523">
    <property type="term" value="F:RNA-DNA hybrid ribonuclease activity"/>
    <property type="evidence" value="ECO:0007669"/>
    <property type="project" value="InterPro"/>
</dbReference>
<feature type="repeat" description="PPR" evidence="2">
    <location>
        <begin position="424"/>
        <end position="459"/>
    </location>
</feature>
<dbReference type="SUPFAM" id="SSF53098">
    <property type="entry name" value="Ribonuclease H-like"/>
    <property type="match status" value="1"/>
</dbReference>
<evidence type="ECO:0000256" key="1">
    <source>
        <dbReference type="ARBA" id="ARBA00022737"/>
    </source>
</evidence>
<proteinExistence type="predicted"/>
<dbReference type="Pfam" id="PF13966">
    <property type="entry name" value="zf-RVT"/>
    <property type="match status" value="1"/>
</dbReference>
<dbReference type="OrthoDB" id="185373at2759"/>